<dbReference type="Pfam" id="PF00656">
    <property type="entry name" value="Peptidase_C14"/>
    <property type="match status" value="1"/>
</dbReference>
<organism evidence="4 5">
    <name type="scientific">Meripilus lineatus</name>
    <dbReference type="NCBI Taxonomy" id="2056292"/>
    <lineage>
        <taxon>Eukaryota</taxon>
        <taxon>Fungi</taxon>
        <taxon>Dikarya</taxon>
        <taxon>Basidiomycota</taxon>
        <taxon>Agaricomycotina</taxon>
        <taxon>Agaricomycetes</taxon>
        <taxon>Polyporales</taxon>
        <taxon>Meripilaceae</taxon>
        <taxon>Meripilus</taxon>
    </lineage>
</organism>
<name>A0AAD5Y7U0_9APHY</name>
<keyword evidence="2" id="KW-0788">Thiol protease</keyword>
<evidence type="ECO:0000259" key="3">
    <source>
        <dbReference type="Pfam" id="PF00656"/>
    </source>
</evidence>
<comment type="caution">
    <text evidence="4">The sequence shown here is derived from an EMBL/GenBank/DDBJ whole genome shotgun (WGS) entry which is preliminary data.</text>
</comment>
<dbReference type="Gene3D" id="3.40.50.1460">
    <property type="match status" value="1"/>
</dbReference>
<sequence>MKDIRFFAKPHYASSYALVIGIDQYASASPLSYAVSDARAVRDILVSDFEFRAENVTVLEDGAATRDAIRKAFFRFTRSDIGLDDRVFIFFAGHGHTATGARGEIGYLVPHDADTDDYSTFIRWDDLTSNSEQIRSKHVLFVMDACYGGLALTRNTQPGSTRFLKDMMLRYSRQVLTAGKADEVVADSGGPLPDHSVFTGHFLEALHGKAAGDGGVITAASVMAYVYNKVAHDRNSNQTPHYGHFDGDGDFVFKAPGIEELEKSEQMDSDRLISIAYPTELATQENSKSKIARVKLLLSQTSHTIELHDFLTAEVRSFQGATANDSFGLSEGFSTEAFVIRLNQYEEVVATLSDLGACTAYWAAPEQLGILQKCFARVCDQLDQRGGLDIWLQMRWYPVLVAFYASCVAAVDAKRFDTLCAIFDTPVPTSRRNGYKQTLVEALADAIADLSQTGVLNLIPGHERNYTPLSEYLFKFLQPKLDDLLFMGKGYEQAFDSFEVYFALAAADKRMQSEQNAWGPIGRFGWKARSRSDGPLAHVVTEGNSMKNRWPPLQSGMFGGDFDRFQAVGKEYGAVISRLHWH</sequence>
<feature type="domain" description="Peptidase C14 caspase" evidence="3">
    <location>
        <begin position="16"/>
        <end position="241"/>
    </location>
</feature>
<dbReference type="GO" id="GO:0006508">
    <property type="term" value="P:proteolysis"/>
    <property type="evidence" value="ECO:0007669"/>
    <property type="project" value="InterPro"/>
</dbReference>
<protein>
    <recommendedName>
        <fullName evidence="3">Peptidase C14 caspase domain-containing protein</fullName>
    </recommendedName>
</protein>
<keyword evidence="2" id="KW-0378">Hydrolase</keyword>
<evidence type="ECO:0000313" key="4">
    <source>
        <dbReference type="EMBL" id="KAJ3473714.1"/>
    </source>
</evidence>
<keyword evidence="1" id="KW-0053">Apoptosis</keyword>
<accession>A0AAD5Y7U0</accession>
<evidence type="ECO:0000256" key="1">
    <source>
        <dbReference type="ARBA" id="ARBA00022703"/>
    </source>
</evidence>
<gene>
    <name evidence="4" type="ORF">NLI96_g12860</name>
</gene>
<dbReference type="AlphaFoldDB" id="A0AAD5Y7U0"/>
<dbReference type="EMBL" id="JANAWD010001282">
    <property type="protein sequence ID" value="KAJ3473714.1"/>
    <property type="molecule type" value="Genomic_DNA"/>
</dbReference>
<dbReference type="Proteomes" id="UP001212997">
    <property type="component" value="Unassembled WGS sequence"/>
</dbReference>
<dbReference type="SUPFAM" id="SSF52129">
    <property type="entry name" value="Caspase-like"/>
    <property type="match status" value="1"/>
</dbReference>
<dbReference type="InterPro" id="IPR029030">
    <property type="entry name" value="Caspase-like_dom_sf"/>
</dbReference>
<evidence type="ECO:0000313" key="5">
    <source>
        <dbReference type="Proteomes" id="UP001212997"/>
    </source>
</evidence>
<keyword evidence="5" id="KW-1185">Reference proteome</keyword>
<proteinExistence type="predicted"/>
<evidence type="ECO:0000256" key="2">
    <source>
        <dbReference type="ARBA" id="ARBA00022807"/>
    </source>
</evidence>
<reference evidence="4" key="1">
    <citation type="submission" date="2022-07" db="EMBL/GenBank/DDBJ databases">
        <title>Genome Sequence of Physisporinus lineatus.</title>
        <authorList>
            <person name="Buettner E."/>
        </authorList>
    </citation>
    <scope>NUCLEOTIDE SEQUENCE</scope>
    <source>
        <strain evidence="4">VT162</strain>
    </source>
</reference>
<dbReference type="InterPro" id="IPR011600">
    <property type="entry name" value="Pept_C14_caspase"/>
</dbReference>
<dbReference type="GO" id="GO:0004197">
    <property type="term" value="F:cysteine-type endopeptidase activity"/>
    <property type="evidence" value="ECO:0007669"/>
    <property type="project" value="InterPro"/>
</dbReference>
<keyword evidence="2" id="KW-0645">Protease</keyword>
<dbReference type="GO" id="GO:0006915">
    <property type="term" value="P:apoptotic process"/>
    <property type="evidence" value="ECO:0007669"/>
    <property type="project" value="UniProtKB-KW"/>
</dbReference>